<keyword evidence="2" id="KW-1185">Reference proteome</keyword>
<proteinExistence type="predicted"/>
<dbReference type="EMBL" id="SKCS01000104">
    <property type="protein sequence ID" value="TNN16845.1"/>
    <property type="molecule type" value="Genomic_DNA"/>
</dbReference>
<protein>
    <submittedName>
        <fullName evidence="1">Uncharacterized protein</fullName>
    </submittedName>
</protein>
<organism evidence="1 2">
    <name type="scientific">Schistosoma japonicum</name>
    <name type="common">Blood fluke</name>
    <dbReference type="NCBI Taxonomy" id="6182"/>
    <lineage>
        <taxon>Eukaryota</taxon>
        <taxon>Metazoa</taxon>
        <taxon>Spiralia</taxon>
        <taxon>Lophotrochozoa</taxon>
        <taxon>Platyhelminthes</taxon>
        <taxon>Trematoda</taxon>
        <taxon>Digenea</taxon>
        <taxon>Strigeidida</taxon>
        <taxon>Schistosomatoidea</taxon>
        <taxon>Schistosomatidae</taxon>
        <taxon>Schistosoma</taxon>
    </lineage>
</organism>
<evidence type="ECO:0000313" key="2">
    <source>
        <dbReference type="Proteomes" id="UP000311919"/>
    </source>
</evidence>
<gene>
    <name evidence="1" type="ORF">EWB00_000128</name>
</gene>
<comment type="caution">
    <text evidence="1">The sequence shown here is derived from an EMBL/GenBank/DDBJ whole genome shotgun (WGS) entry which is preliminary data.</text>
</comment>
<dbReference type="Proteomes" id="UP000311919">
    <property type="component" value="Unassembled WGS sequence"/>
</dbReference>
<accession>A0A4Z2DK24</accession>
<name>A0A4Z2DK24_SCHJA</name>
<sequence>MWRKSEEFIKSVQPFIQVTGMLHDDTIDSQEVYHVVSEGCKRSELTKCMGTENNDRFDQAYTTTPDYV</sequence>
<dbReference type="AlphaFoldDB" id="A0A4Z2DK24"/>
<reference evidence="1 2" key="1">
    <citation type="submission" date="2019-03" db="EMBL/GenBank/DDBJ databases">
        <title>An improved genome assembly of the fluke Schistosoma japonicum.</title>
        <authorList>
            <person name="Hu W."/>
            <person name="Luo F."/>
            <person name="Yin M."/>
            <person name="Mo X."/>
            <person name="Sun C."/>
            <person name="Wu Q."/>
            <person name="Zhu B."/>
            <person name="Xiang M."/>
            <person name="Wang J."/>
            <person name="Wang Y."/>
            <person name="Zhang T."/>
            <person name="Xu B."/>
            <person name="Zheng H."/>
            <person name="Feng Z."/>
        </authorList>
    </citation>
    <scope>NUCLEOTIDE SEQUENCE [LARGE SCALE GENOMIC DNA]</scope>
    <source>
        <strain evidence="1">HuSjv2</strain>
        <tissue evidence="1">Worms</tissue>
    </source>
</reference>
<evidence type="ECO:0000313" key="1">
    <source>
        <dbReference type="EMBL" id="TNN16845.1"/>
    </source>
</evidence>